<dbReference type="Proteomes" id="UP000324897">
    <property type="component" value="Chromosome 7"/>
</dbReference>
<dbReference type="OrthoDB" id="124041at2759"/>
<dbReference type="GO" id="GO:0030677">
    <property type="term" value="C:ribonuclease P complex"/>
    <property type="evidence" value="ECO:0007669"/>
    <property type="project" value="InterPro"/>
</dbReference>
<protein>
    <submittedName>
        <fullName evidence="2">Uncharacterized protein</fullName>
    </submittedName>
</protein>
<gene>
    <name evidence="2" type="ORF">EJB05_35965</name>
</gene>
<feature type="region of interest" description="Disordered" evidence="1">
    <location>
        <begin position="15"/>
        <end position="94"/>
    </location>
</feature>
<evidence type="ECO:0000313" key="3">
    <source>
        <dbReference type="Proteomes" id="UP000324897"/>
    </source>
</evidence>
<organism evidence="2 3">
    <name type="scientific">Eragrostis curvula</name>
    <name type="common">weeping love grass</name>
    <dbReference type="NCBI Taxonomy" id="38414"/>
    <lineage>
        <taxon>Eukaryota</taxon>
        <taxon>Viridiplantae</taxon>
        <taxon>Streptophyta</taxon>
        <taxon>Embryophyta</taxon>
        <taxon>Tracheophyta</taxon>
        <taxon>Spermatophyta</taxon>
        <taxon>Magnoliopsida</taxon>
        <taxon>Liliopsida</taxon>
        <taxon>Poales</taxon>
        <taxon>Poaceae</taxon>
        <taxon>PACMAD clade</taxon>
        <taxon>Chloridoideae</taxon>
        <taxon>Eragrostideae</taxon>
        <taxon>Eragrostidinae</taxon>
        <taxon>Eragrostis</taxon>
    </lineage>
</organism>
<name>A0A5J9U8C7_9POAL</name>
<accession>A0A5J9U8C7</accession>
<feature type="compositionally biased region" description="Basic and acidic residues" evidence="1">
    <location>
        <begin position="45"/>
        <end position="60"/>
    </location>
</feature>
<dbReference type="InterPro" id="IPR016848">
    <property type="entry name" value="RNase_P/MRP_Rpp29-subunit"/>
</dbReference>
<dbReference type="GO" id="GO:0033204">
    <property type="term" value="F:ribonuclease P RNA binding"/>
    <property type="evidence" value="ECO:0007669"/>
    <property type="project" value="InterPro"/>
</dbReference>
<comment type="caution">
    <text evidence="2">The sequence shown here is derived from an EMBL/GenBank/DDBJ whole genome shotgun (WGS) entry which is preliminary data.</text>
</comment>
<dbReference type="GO" id="GO:0001682">
    <property type="term" value="P:tRNA 5'-leader removal"/>
    <property type="evidence" value="ECO:0007669"/>
    <property type="project" value="InterPro"/>
</dbReference>
<proteinExistence type="predicted"/>
<dbReference type="AlphaFoldDB" id="A0A5J9U8C7"/>
<dbReference type="EMBL" id="RWGY01000029">
    <property type="protein sequence ID" value="TVU19794.1"/>
    <property type="molecule type" value="Genomic_DNA"/>
</dbReference>
<dbReference type="PANTHER" id="PTHR13348:SF0">
    <property type="entry name" value="RIBONUCLEASE P PROTEIN SUBUNIT P29"/>
    <property type="match status" value="1"/>
</dbReference>
<keyword evidence="3" id="KW-1185">Reference proteome</keyword>
<dbReference type="PANTHER" id="PTHR13348">
    <property type="entry name" value="RIBONUCLEASE P SUBUNIT P29"/>
    <property type="match status" value="1"/>
</dbReference>
<evidence type="ECO:0000256" key="1">
    <source>
        <dbReference type="SAM" id="MobiDB-lite"/>
    </source>
</evidence>
<dbReference type="GO" id="GO:0000172">
    <property type="term" value="C:ribonuclease MRP complex"/>
    <property type="evidence" value="ECO:0007669"/>
    <property type="project" value="InterPro"/>
</dbReference>
<sequence length="291" mass="32804">MSAISDQKKSILESLKQQHAAAKAKKLQEEQLKSQKKSNINAPKPKFDASRKGKAPEFTRCRASAQPSPDKAVAFSSSSRQHKPSTSSGEESNPVYDKISCALHDNLFQDDIPEFDGTEVVHSVIYDIIQKGGDTGKITKGSKKLKLEKGILLDNYVQRGPTLVDAQARSLLIHSKRSKRHMSLKQHKNCGSFDLDNRFHKFDLYKPMHEMWMDYIKELTKITLKKQLSENFLSADLHGAFLIVAECKTASYQGVSGIMILLELYQRTIASELYQKLVRFSSFKQTAGRSH</sequence>
<evidence type="ECO:0000313" key="2">
    <source>
        <dbReference type="EMBL" id="TVU19794.1"/>
    </source>
</evidence>
<feature type="compositionally biased region" description="Polar residues" evidence="1">
    <location>
        <begin position="75"/>
        <end position="91"/>
    </location>
</feature>
<reference evidence="2 3" key="1">
    <citation type="journal article" date="2019" name="Sci. Rep.">
        <title>A high-quality genome of Eragrostis curvula grass provides insights into Poaceae evolution and supports new strategies to enhance forage quality.</title>
        <authorList>
            <person name="Carballo J."/>
            <person name="Santos B.A.C.M."/>
            <person name="Zappacosta D."/>
            <person name="Garbus I."/>
            <person name="Selva J.P."/>
            <person name="Gallo C.A."/>
            <person name="Diaz A."/>
            <person name="Albertini E."/>
            <person name="Caccamo M."/>
            <person name="Echenique V."/>
        </authorList>
    </citation>
    <scope>NUCLEOTIDE SEQUENCE [LARGE SCALE GENOMIC DNA]</scope>
    <source>
        <strain evidence="3">cv. Victoria</strain>
        <tissue evidence="2">Leaf</tissue>
    </source>
</reference>
<dbReference type="GO" id="GO:0006364">
    <property type="term" value="P:rRNA processing"/>
    <property type="evidence" value="ECO:0007669"/>
    <property type="project" value="TreeGrafter"/>
</dbReference>
<dbReference type="Gramene" id="TVU19794">
    <property type="protein sequence ID" value="TVU19794"/>
    <property type="gene ID" value="EJB05_35965"/>
</dbReference>